<evidence type="ECO:0000313" key="1">
    <source>
        <dbReference type="EMBL" id="KAK9752350.1"/>
    </source>
</evidence>
<organism evidence="1 2">
    <name type="scientific">Popillia japonica</name>
    <name type="common">Japanese beetle</name>
    <dbReference type="NCBI Taxonomy" id="7064"/>
    <lineage>
        <taxon>Eukaryota</taxon>
        <taxon>Metazoa</taxon>
        <taxon>Ecdysozoa</taxon>
        <taxon>Arthropoda</taxon>
        <taxon>Hexapoda</taxon>
        <taxon>Insecta</taxon>
        <taxon>Pterygota</taxon>
        <taxon>Neoptera</taxon>
        <taxon>Endopterygota</taxon>
        <taxon>Coleoptera</taxon>
        <taxon>Polyphaga</taxon>
        <taxon>Scarabaeiformia</taxon>
        <taxon>Scarabaeidae</taxon>
        <taxon>Rutelinae</taxon>
        <taxon>Popillia</taxon>
    </lineage>
</organism>
<proteinExistence type="predicted"/>
<reference evidence="1 2" key="1">
    <citation type="journal article" date="2024" name="BMC Genomics">
        <title>De novo assembly and annotation of Popillia japonica's genome with initial clues to its potential as an invasive pest.</title>
        <authorList>
            <person name="Cucini C."/>
            <person name="Boschi S."/>
            <person name="Funari R."/>
            <person name="Cardaioli E."/>
            <person name="Iannotti N."/>
            <person name="Marturano G."/>
            <person name="Paoli F."/>
            <person name="Bruttini M."/>
            <person name="Carapelli A."/>
            <person name="Frati F."/>
            <person name="Nardi F."/>
        </authorList>
    </citation>
    <scope>NUCLEOTIDE SEQUENCE [LARGE SCALE GENOMIC DNA]</scope>
    <source>
        <strain evidence="1">DMR45628</strain>
    </source>
</reference>
<dbReference type="AlphaFoldDB" id="A0AAW1N181"/>
<keyword evidence="2" id="KW-1185">Reference proteome</keyword>
<dbReference type="Proteomes" id="UP001458880">
    <property type="component" value="Unassembled WGS sequence"/>
</dbReference>
<gene>
    <name evidence="1" type="ORF">QE152_g4314</name>
</gene>
<sequence>MEIPLLLLNGNFDCWYCITTISFMFHQGGGGSTIHEIFFMFHQGGGGSTIHEIFRNGGNTRKLKSINDLNNALVLENATNSIKGCFY</sequence>
<protein>
    <submittedName>
        <fullName evidence="1">Uncharacterized protein</fullName>
    </submittedName>
</protein>
<comment type="caution">
    <text evidence="1">The sequence shown here is derived from an EMBL/GenBank/DDBJ whole genome shotgun (WGS) entry which is preliminary data.</text>
</comment>
<evidence type="ECO:0000313" key="2">
    <source>
        <dbReference type="Proteomes" id="UP001458880"/>
    </source>
</evidence>
<name>A0AAW1N181_POPJA</name>
<dbReference type="EMBL" id="JASPKY010000021">
    <property type="protein sequence ID" value="KAK9752350.1"/>
    <property type="molecule type" value="Genomic_DNA"/>
</dbReference>
<accession>A0AAW1N181</accession>